<evidence type="ECO:0000313" key="4">
    <source>
        <dbReference type="EMBL" id="CAI9119958.1"/>
    </source>
</evidence>
<keyword evidence="5" id="KW-1185">Reference proteome</keyword>
<dbReference type="GO" id="GO:0030288">
    <property type="term" value="C:outer membrane-bounded periplasmic space"/>
    <property type="evidence" value="ECO:0007669"/>
    <property type="project" value="InterPro"/>
</dbReference>
<keyword evidence="1" id="KW-0378">Hydrolase</keyword>
<organism evidence="4 5">
    <name type="scientific">Brytella acorum</name>
    <dbReference type="NCBI Taxonomy" id="2959299"/>
    <lineage>
        <taxon>Bacteria</taxon>
        <taxon>Pseudomonadati</taxon>
        <taxon>Pseudomonadota</taxon>
        <taxon>Alphaproteobacteria</taxon>
        <taxon>Acetobacterales</taxon>
        <taxon>Acetobacteraceae</taxon>
        <taxon>Brytella</taxon>
    </lineage>
</organism>
<feature type="domain" description="Phosphatidic acid phosphatase type 2/haloperoxidase" evidence="3">
    <location>
        <begin position="105"/>
        <end position="220"/>
    </location>
</feature>
<dbReference type="Proteomes" id="UP001176960">
    <property type="component" value="Unassembled WGS sequence"/>
</dbReference>
<name>A0AA35VAN7_9PROT</name>
<dbReference type="AlphaFoldDB" id="A0AA35VAN7"/>
<dbReference type="CDD" id="cd03397">
    <property type="entry name" value="PAP2_acid_phosphatase"/>
    <property type="match status" value="1"/>
</dbReference>
<dbReference type="InterPro" id="IPR000326">
    <property type="entry name" value="PAP2/HPO"/>
</dbReference>
<comment type="caution">
    <text evidence="4">The sequence shown here is derived from an EMBL/GenBank/DDBJ whole genome shotgun (WGS) entry which is preliminary data.</text>
</comment>
<dbReference type="GO" id="GO:0003993">
    <property type="term" value="F:acid phosphatase activity"/>
    <property type="evidence" value="ECO:0007669"/>
    <property type="project" value="UniProtKB-EC"/>
</dbReference>
<evidence type="ECO:0000259" key="3">
    <source>
        <dbReference type="SMART" id="SM00014"/>
    </source>
</evidence>
<accession>A0AA35VAN7</accession>
<reference evidence="4" key="1">
    <citation type="submission" date="2023-03" db="EMBL/GenBank/DDBJ databases">
        <authorList>
            <person name="Cleenwerck I."/>
        </authorList>
    </citation>
    <scope>NUCLEOTIDE SEQUENCE</scope>
    <source>
        <strain evidence="4">LMG 32879</strain>
    </source>
</reference>
<dbReference type="SUPFAM" id="SSF48317">
    <property type="entry name" value="Acid phosphatase/Vanadium-dependent haloperoxidase"/>
    <property type="match status" value="1"/>
</dbReference>
<sequence length="263" mass="29166">MHAVFNSLKQQRPPLRALIFLFLALLLTASTFALPQLPDGRRILPPPPARGSAAEALDMAVFTQTRALQGTERWALAIRDDRLSPAHILEAFSCAAGMRMDARKTPRLAALLGTYRDALRPVVSAEKNDWKRPRPYAQSDAPVCLDTFDKYRLGYSYPSGHATFSWAAASLLAELMPDRAAAIFQRARVFGESRIVCGAHWKSDVQAGWLNGAFMFRALQADRSISSRMRAVKREVAEARRTPQSPDPQSCAVEQAAANMRIE</sequence>
<comment type="catalytic activity">
    <reaction evidence="1">
        <text>a phosphate monoester + H2O = an alcohol + phosphate</text>
        <dbReference type="Rhea" id="RHEA:15017"/>
        <dbReference type="ChEBI" id="CHEBI:15377"/>
        <dbReference type="ChEBI" id="CHEBI:30879"/>
        <dbReference type="ChEBI" id="CHEBI:43474"/>
        <dbReference type="ChEBI" id="CHEBI:67140"/>
        <dbReference type="EC" id="3.1.3.2"/>
    </reaction>
</comment>
<dbReference type="PANTHER" id="PTHR14969:SF60">
    <property type="entry name" value="NON-SPECIFIC ACID PHOSPHATASE"/>
    <property type="match status" value="1"/>
</dbReference>
<dbReference type="SMART" id="SM00014">
    <property type="entry name" value="acidPPc"/>
    <property type="match status" value="1"/>
</dbReference>
<dbReference type="PANTHER" id="PTHR14969">
    <property type="entry name" value="SPHINGOSINE-1-PHOSPHATE PHOSPHOHYDROLASE"/>
    <property type="match status" value="1"/>
</dbReference>
<dbReference type="EC" id="3.1.3.2" evidence="1"/>
<dbReference type="InterPro" id="IPR036938">
    <property type="entry name" value="PAP2/HPO_sf"/>
</dbReference>
<evidence type="ECO:0000256" key="1">
    <source>
        <dbReference type="PIRNR" id="PIRNR000897"/>
    </source>
</evidence>
<dbReference type="Gene3D" id="1.20.144.10">
    <property type="entry name" value="Phosphatidic acid phosphatase type 2/haloperoxidase"/>
    <property type="match status" value="1"/>
</dbReference>
<dbReference type="RefSeq" id="WP_289840806.1">
    <property type="nucleotide sequence ID" value="NZ_CATKSH010000003.1"/>
</dbReference>
<feature type="region of interest" description="Disordered" evidence="2">
    <location>
        <begin position="238"/>
        <end position="263"/>
    </location>
</feature>
<evidence type="ECO:0000256" key="2">
    <source>
        <dbReference type="SAM" id="MobiDB-lite"/>
    </source>
</evidence>
<dbReference type="EMBL" id="CATKSH010000003">
    <property type="protein sequence ID" value="CAI9119958.1"/>
    <property type="molecule type" value="Genomic_DNA"/>
</dbReference>
<protein>
    <recommendedName>
        <fullName evidence="1">Acid phosphatase</fullName>
        <ecNumber evidence="1">3.1.3.2</ecNumber>
    </recommendedName>
</protein>
<dbReference type="PRINTS" id="PR00483">
    <property type="entry name" value="BACPHPHTASE"/>
</dbReference>
<evidence type="ECO:0000313" key="5">
    <source>
        <dbReference type="Proteomes" id="UP001176960"/>
    </source>
</evidence>
<dbReference type="PIRSF" id="PIRSF000897">
    <property type="entry name" value="Acid_Ptase_ClsA"/>
    <property type="match status" value="1"/>
</dbReference>
<dbReference type="InterPro" id="IPR001011">
    <property type="entry name" value="Acid_Pase_classA_bac"/>
</dbReference>
<comment type="similarity">
    <text evidence="1">Belongs to the class A bacterial acid phosphatase family.</text>
</comment>
<dbReference type="Pfam" id="PF01569">
    <property type="entry name" value="PAP2"/>
    <property type="match status" value="1"/>
</dbReference>
<proteinExistence type="inferred from homology"/>
<gene>
    <name evidence="4" type="ORF">LMG32879_000784</name>
</gene>